<keyword evidence="2" id="KW-1003">Cell membrane</keyword>
<dbReference type="InterPro" id="IPR025857">
    <property type="entry name" value="MacB_PCD"/>
</dbReference>
<dbReference type="Pfam" id="PF02687">
    <property type="entry name" value="FtsX"/>
    <property type="match status" value="1"/>
</dbReference>
<comment type="subcellular location">
    <subcellularLocation>
        <location evidence="1">Cell membrane</location>
        <topology evidence="1">Multi-pass membrane protein</topology>
    </subcellularLocation>
</comment>
<feature type="domain" description="ABC3 transporter permease C-terminal" evidence="8">
    <location>
        <begin position="287"/>
        <end position="399"/>
    </location>
</feature>
<evidence type="ECO:0000256" key="5">
    <source>
        <dbReference type="ARBA" id="ARBA00023136"/>
    </source>
</evidence>
<evidence type="ECO:0000256" key="2">
    <source>
        <dbReference type="ARBA" id="ARBA00022475"/>
    </source>
</evidence>
<reference evidence="10" key="2">
    <citation type="journal article" date="2021" name="PeerJ">
        <title>Extensive microbial diversity within the chicken gut microbiome revealed by metagenomics and culture.</title>
        <authorList>
            <person name="Gilroy R."/>
            <person name="Ravi A."/>
            <person name="Getino M."/>
            <person name="Pursley I."/>
            <person name="Horton D.L."/>
            <person name="Alikhan N.F."/>
            <person name="Baker D."/>
            <person name="Gharbi K."/>
            <person name="Hall N."/>
            <person name="Watson M."/>
            <person name="Adriaenssens E.M."/>
            <person name="Foster-Nyarko E."/>
            <person name="Jarju S."/>
            <person name="Secka A."/>
            <person name="Antonio M."/>
            <person name="Oren A."/>
            <person name="Chaudhuri R.R."/>
            <person name="La Ragione R."/>
            <person name="Hildebrand F."/>
            <person name="Pallen M.J."/>
        </authorList>
    </citation>
    <scope>NUCLEOTIDE SEQUENCE</scope>
    <source>
        <strain evidence="10">G3-4614</strain>
    </source>
</reference>
<keyword evidence="4 7" id="KW-1133">Transmembrane helix</keyword>
<dbReference type="GO" id="GO:0005886">
    <property type="term" value="C:plasma membrane"/>
    <property type="evidence" value="ECO:0007669"/>
    <property type="project" value="UniProtKB-SubCell"/>
</dbReference>
<dbReference type="AlphaFoldDB" id="A0A9D9H7M4"/>
<keyword evidence="3 7" id="KW-0812">Transmembrane</keyword>
<evidence type="ECO:0000256" key="7">
    <source>
        <dbReference type="SAM" id="Phobius"/>
    </source>
</evidence>
<comment type="caution">
    <text evidence="10">The sequence shown here is derived from an EMBL/GenBank/DDBJ whole genome shotgun (WGS) entry which is preliminary data.</text>
</comment>
<feature type="transmembrane region" description="Helical" evidence="7">
    <location>
        <begin position="279"/>
        <end position="307"/>
    </location>
</feature>
<evidence type="ECO:0000259" key="8">
    <source>
        <dbReference type="Pfam" id="PF02687"/>
    </source>
</evidence>
<dbReference type="Proteomes" id="UP000823636">
    <property type="component" value="Unassembled WGS sequence"/>
</dbReference>
<evidence type="ECO:0000313" key="11">
    <source>
        <dbReference type="Proteomes" id="UP000823636"/>
    </source>
</evidence>
<dbReference type="InterPro" id="IPR003838">
    <property type="entry name" value="ABC3_permease_C"/>
</dbReference>
<dbReference type="InterPro" id="IPR050250">
    <property type="entry name" value="Macrolide_Exporter_MacB"/>
</dbReference>
<evidence type="ECO:0000256" key="3">
    <source>
        <dbReference type="ARBA" id="ARBA00022692"/>
    </source>
</evidence>
<sequence>MNIADLIKISWRALLRNKTRALLTMLGIIIGIGSVIGMVSIGQSSSQSINDQISEMGTNLIMVMRKAERSGGVNIGSDSVQTMRASDADAILAGSKNVIMASPMVASAGQIVYGSQNWPGSIQGGNSSYLAINKRNISSGANFTENDVKQAAKVCLIGTTVRDNIFPNGENPLGKIIRFGKIPMKIIGVLESKGQNQMGQDQDDIVIAPYTTVQKRMLAVNYVHMIFASAASEDVAYAAVSDIENILRKEHRIKAGKDNDFEVRTQQQILEIMGSITGILTLLLTAVAAISLLVGGIGIMNIMYVTVTERTREIGLRMAVGGKNSDILMQFLAESTILSLAGGIIGIFLGVGLAFGASYALNWPFIVSLGSVAISFLVCALIGIFFGWYPARKAANLDPINALRYE</sequence>
<gene>
    <name evidence="10" type="ORF">IAC54_07810</name>
</gene>
<evidence type="ECO:0000313" key="10">
    <source>
        <dbReference type="EMBL" id="MBO8438784.1"/>
    </source>
</evidence>
<evidence type="ECO:0000256" key="6">
    <source>
        <dbReference type="ARBA" id="ARBA00038076"/>
    </source>
</evidence>
<dbReference type="Pfam" id="PF12704">
    <property type="entry name" value="MacB_PCD"/>
    <property type="match status" value="1"/>
</dbReference>
<feature type="transmembrane region" description="Helical" evidence="7">
    <location>
        <begin position="337"/>
        <end position="359"/>
    </location>
</feature>
<dbReference type="EMBL" id="JADIMW010000081">
    <property type="protein sequence ID" value="MBO8438784.1"/>
    <property type="molecule type" value="Genomic_DNA"/>
</dbReference>
<accession>A0A9D9H7M4</accession>
<protein>
    <submittedName>
        <fullName evidence="10">ABC transporter permease</fullName>
    </submittedName>
</protein>
<organism evidence="10 11">
    <name type="scientific">Candidatus Caccoplasma merdipullorum</name>
    <dbReference type="NCBI Taxonomy" id="2840718"/>
    <lineage>
        <taxon>Bacteria</taxon>
        <taxon>Pseudomonadati</taxon>
        <taxon>Bacteroidota</taxon>
        <taxon>Bacteroidia</taxon>
        <taxon>Bacteroidales</taxon>
        <taxon>Bacteroidaceae</taxon>
        <taxon>Bacteroidaceae incertae sedis</taxon>
        <taxon>Candidatus Caccoplasma</taxon>
    </lineage>
</organism>
<evidence type="ECO:0000256" key="4">
    <source>
        <dbReference type="ARBA" id="ARBA00022989"/>
    </source>
</evidence>
<reference evidence="10" key="1">
    <citation type="submission" date="2020-10" db="EMBL/GenBank/DDBJ databases">
        <authorList>
            <person name="Gilroy R."/>
        </authorList>
    </citation>
    <scope>NUCLEOTIDE SEQUENCE</scope>
    <source>
        <strain evidence="10">G3-4614</strain>
    </source>
</reference>
<keyword evidence="5 7" id="KW-0472">Membrane</keyword>
<proteinExistence type="inferred from homology"/>
<dbReference type="PANTHER" id="PTHR30572">
    <property type="entry name" value="MEMBRANE COMPONENT OF TRANSPORTER-RELATED"/>
    <property type="match status" value="1"/>
</dbReference>
<name>A0A9D9H7M4_9BACT</name>
<feature type="transmembrane region" description="Helical" evidence="7">
    <location>
        <begin position="21"/>
        <end position="42"/>
    </location>
</feature>
<comment type="similarity">
    <text evidence="6">Belongs to the ABC-4 integral membrane protein family.</text>
</comment>
<evidence type="ECO:0000259" key="9">
    <source>
        <dbReference type="Pfam" id="PF12704"/>
    </source>
</evidence>
<dbReference type="GO" id="GO:0022857">
    <property type="term" value="F:transmembrane transporter activity"/>
    <property type="evidence" value="ECO:0007669"/>
    <property type="project" value="TreeGrafter"/>
</dbReference>
<feature type="domain" description="MacB-like periplasmic core" evidence="9">
    <location>
        <begin position="22"/>
        <end position="245"/>
    </location>
</feature>
<feature type="transmembrane region" description="Helical" evidence="7">
    <location>
        <begin position="365"/>
        <end position="389"/>
    </location>
</feature>
<evidence type="ECO:0000256" key="1">
    <source>
        <dbReference type="ARBA" id="ARBA00004651"/>
    </source>
</evidence>
<dbReference type="PANTHER" id="PTHR30572:SF4">
    <property type="entry name" value="ABC TRANSPORTER PERMEASE YTRF"/>
    <property type="match status" value="1"/>
</dbReference>